<evidence type="ECO:0000313" key="2">
    <source>
        <dbReference type="Proteomes" id="UP000472277"/>
    </source>
</evidence>
<name>A0A673YEX4_SALTR</name>
<dbReference type="SUPFAM" id="SSF48726">
    <property type="entry name" value="Immunoglobulin"/>
    <property type="match status" value="1"/>
</dbReference>
<reference evidence="1" key="1">
    <citation type="submission" date="2025-08" db="UniProtKB">
        <authorList>
            <consortium name="Ensembl"/>
        </authorList>
    </citation>
    <scope>IDENTIFICATION</scope>
</reference>
<sequence length="158" mass="17981">IIFWNFPSCLKLVLKPDMSTVTDPITSILWKNGKMKVAEWDKDFVGLDIYAAFKGHTTLDQTTGELRVTGLMKPDSGVYSVEFNSKLLDKTYTLSVSVCVCVPNNVNTLFRFSLYIYSGLRKYSPPWHFSYFVALQPGIKIDFWGVCIILIYTTCLPL</sequence>
<keyword evidence="2" id="KW-1185">Reference proteome</keyword>
<evidence type="ECO:0008006" key="3">
    <source>
        <dbReference type="Google" id="ProtNLM"/>
    </source>
</evidence>
<dbReference type="GeneTree" id="ENSGT01090000260251"/>
<dbReference type="Gene3D" id="2.60.40.10">
    <property type="entry name" value="Immunoglobulins"/>
    <property type="match status" value="1"/>
</dbReference>
<dbReference type="InterPro" id="IPR036179">
    <property type="entry name" value="Ig-like_dom_sf"/>
</dbReference>
<dbReference type="Proteomes" id="UP000472277">
    <property type="component" value="Chromosome 3"/>
</dbReference>
<proteinExistence type="predicted"/>
<accession>A0A673YEX4</accession>
<dbReference type="InterPro" id="IPR013783">
    <property type="entry name" value="Ig-like_fold"/>
</dbReference>
<dbReference type="InParanoid" id="A0A673YEX4"/>
<dbReference type="AlphaFoldDB" id="A0A673YEX4"/>
<dbReference type="Ensembl" id="ENSSTUT00000034627.1">
    <property type="protein sequence ID" value="ENSSTUP00000033141.1"/>
    <property type="gene ID" value="ENSSTUG00000014207.1"/>
</dbReference>
<evidence type="ECO:0000313" key="1">
    <source>
        <dbReference type="Ensembl" id="ENSSTUP00000033141.1"/>
    </source>
</evidence>
<protein>
    <recommendedName>
        <fullName evidence="3">Immunoglobulin V-set domain-containing protein</fullName>
    </recommendedName>
</protein>
<organism evidence="1 2">
    <name type="scientific">Salmo trutta</name>
    <name type="common">Brown trout</name>
    <dbReference type="NCBI Taxonomy" id="8032"/>
    <lineage>
        <taxon>Eukaryota</taxon>
        <taxon>Metazoa</taxon>
        <taxon>Chordata</taxon>
        <taxon>Craniata</taxon>
        <taxon>Vertebrata</taxon>
        <taxon>Euteleostomi</taxon>
        <taxon>Actinopterygii</taxon>
        <taxon>Neopterygii</taxon>
        <taxon>Teleostei</taxon>
        <taxon>Protacanthopterygii</taxon>
        <taxon>Salmoniformes</taxon>
        <taxon>Salmonidae</taxon>
        <taxon>Salmoninae</taxon>
        <taxon>Salmo</taxon>
    </lineage>
</organism>
<reference evidence="1" key="2">
    <citation type="submission" date="2025-09" db="UniProtKB">
        <authorList>
            <consortium name="Ensembl"/>
        </authorList>
    </citation>
    <scope>IDENTIFICATION</scope>
</reference>